<accession>A0A2U1PWX7</accession>
<comment type="caution">
    <text evidence="1">The sequence shown here is derived from an EMBL/GenBank/DDBJ whole genome shotgun (WGS) entry which is preliminary data.</text>
</comment>
<sequence>MTPILQLGTYLHSKGFSITIAHSKINPPNHSNPSDFIFFPMSDNLYGPGDFLMFIELLQAHGDNHKPRMQQHIIQMINAQIDTYVKESIIIIYDNLMSFARTVASELSLPFIIHSSSVTFFLAYKITR</sequence>
<protein>
    <submittedName>
        <fullName evidence="1">UDP-glycosyltransferase 76H1</fullName>
    </submittedName>
</protein>
<gene>
    <name evidence="1" type="ORF">CTI12_AA102860</name>
</gene>
<dbReference type="OrthoDB" id="5835829at2759"/>
<dbReference type="AlphaFoldDB" id="A0A2U1PWX7"/>
<dbReference type="SUPFAM" id="SSF53756">
    <property type="entry name" value="UDP-Glycosyltransferase/glycogen phosphorylase"/>
    <property type="match status" value="1"/>
</dbReference>
<dbReference type="Proteomes" id="UP000245207">
    <property type="component" value="Unassembled WGS sequence"/>
</dbReference>
<dbReference type="Gene3D" id="3.40.50.2000">
    <property type="entry name" value="Glycogen Phosphorylase B"/>
    <property type="match status" value="1"/>
</dbReference>
<evidence type="ECO:0000313" key="2">
    <source>
        <dbReference type="Proteomes" id="UP000245207"/>
    </source>
</evidence>
<keyword evidence="2" id="KW-1185">Reference proteome</keyword>
<proteinExistence type="predicted"/>
<keyword evidence="1" id="KW-0808">Transferase</keyword>
<dbReference type="EMBL" id="PKPP01000642">
    <property type="protein sequence ID" value="PWA90274.1"/>
    <property type="molecule type" value="Genomic_DNA"/>
</dbReference>
<name>A0A2U1PWX7_ARTAN</name>
<organism evidence="1 2">
    <name type="scientific">Artemisia annua</name>
    <name type="common">Sweet wormwood</name>
    <dbReference type="NCBI Taxonomy" id="35608"/>
    <lineage>
        <taxon>Eukaryota</taxon>
        <taxon>Viridiplantae</taxon>
        <taxon>Streptophyta</taxon>
        <taxon>Embryophyta</taxon>
        <taxon>Tracheophyta</taxon>
        <taxon>Spermatophyta</taxon>
        <taxon>Magnoliopsida</taxon>
        <taxon>eudicotyledons</taxon>
        <taxon>Gunneridae</taxon>
        <taxon>Pentapetalae</taxon>
        <taxon>asterids</taxon>
        <taxon>campanulids</taxon>
        <taxon>Asterales</taxon>
        <taxon>Asteraceae</taxon>
        <taxon>Asteroideae</taxon>
        <taxon>Anthemideae</taxon>
        <taxon>Artemisiinae</taxon>
        <taxon>Artemisia</taxon>
    </lineage>
</organism>
<dbReference type="GO" id="GO:0016740">
    <property type="term" value="F:transferase activity"/>
    <property type="evidence" value="ECO:0007669"/>
    <property type="project" value="UniProtKB-KW"/>
</dbReference>
<reference evidence="1 2" key="1">
    <citation type="journal article" date="2018" name="Mol. Plant">
        <title>The genome of Artemisia annua provides insight into the evolution of Asteraceae family and artemisinin biosynthesis.</title>
        <authorList>
            <person name="Shen Q."/>
            <person name="Zhang L."/>
            <person name="Liao Z."/>
            <person name="Wang S."/>
            <person name="Yan T."/>
            <person name="Shi P."/>
            <person name="Liu M."/>
            <person name="Fu X."/>
            <person name="Pan Q."/>
            <person name="Wang Y."/>
            <person name="Lv Z."/>
            <person name="Lu X."/>
            <person name="Zhang F."/>
            <person name="Jiang W."/>
            <person name="Ma Y."/>
            <person name="Chen M."/>
            <person name="Hao X."/>
            <person name="Li L."/>
            <person name="Tang Y."/>
            <person name="Lv G."/>
            <person name="Zhou Y."/>
            <person name="Sun X."/>
            <person name="Brodelius P.E."/>
            <person name="Rose J.K.C."/>
            <person name="Tang K."/>
        </authorList>
    </citation>
    <scope>NUCLEOTIDE SEQUENCE [LARGE SCALE GENOMIC DNA]</scope>
    <source>
        <strain evidence="2">cv. Huhao1</strain>
        <tissue evidence="1">Leaf</tissue>
    </source>
</reference>
<evidence type="ECO:0000313" key="1">
    <source>
        <dbReference type="EMBL" id="PWA90274.1"/>
    </source>
</evidence>